<evidence type="ECO:0000256" key="1">
    <source>
        <dbReference type="SAM" id="MobiDB-lite"/>
    </source>
</evidence>
<reference evidence="2 3" key="1">
    <citation type="journal article" date="2014" name="BMC Genomics">
        <title>Oil accumulation mechanisms of the oleaginous microalga Chlorella protothecoides revealed through its genome, transcriptomes, and proteomes.</title>
        <authorList>
            <person name="Gao C."/>
            <person name="Wang Y."/>
            <person name="Shen Y."/>
            <person name="Yan D."/>
            <person name="He X."/>
            <person name="Dai J."/>
            <person name="Wu Q."/>
        </authorList>
    </citation>
    <scope>NUCLEOTIDE SEQUENCE [LARGE SCALE GENOMIC DNA]</scope>
    <source>
        <strain evidence="2 3">0710</strain>
    </source>
</reference>
<dbReference type="AlphaFoldDB" id="A0A087SPT5"/>
<gene>
    <name evidence="2" type="ORF">F751_2730</name>
</gene>
<dbReference type="EMBL" id="KL662155">
    <property type="protein sequence ID" value="KFM27739.1"/>
    <property type="molecule type" value="Genomic_DNA"/>
</dbReference>
<dbReference type="GeneID" id="23614121"/>
<evidence type="ECO:0000313" key="3">
    <source>
        <dbReference type="Proteomes" id="UP000028924"/>
    </source>
</evidence>
<accession>A0A087SPT5</accession>
<name>A0A087SPT5_AUXPR</name>
<dbReference type="KEGG" id="apro:F751_2730"/>
<feature type="compositionally biased region" description="Low complexity" evidence="1">
    <location>
        <begin position="36"/>
        <end position="50"/>
    </location>
</feature>
<feature type="region of interest" description="Disordered" evidence="1">
    <location>
        <begin position="22"/>
        <end position="50"/>
    </location>
</feature>
<sequence>MRRAQGDASVLNSPIQLARVRGARHSVDVAPGPIMSSSRNPASSRLSSSC</sequence>
<organism evidence="2 3">
    <name type="scientific">Auxenochlorella protothecoides</name>
    <name type="common">Green microalga</name>
    <name type="synonym">Chlorella protothecoides</name>
    <dbReference type="NCBI Taxonomy" id="3075"/>
    <lineage>
        <taxon>Eukaryota</taxon>
        <taxon>Viridiplantae</taxon>
        <taxon>Chlorophyta</taxon>
        <taxon>core chlorophytes</taxon>
        <taxon>Trebouxiophyceae</taxon>
        <taxon>Chlorellales</taxon>
        <taxon>Chlorellaceae</taxon>
        <taxon>Auxenochlorella</taxon>
    </lineage>
</organism>
<evidence type="ECO:0000313" key="2">
    <source>
        <dbReference type="EMBL" id="KFM27739.1"/>
    </source>
</evidence>
<dbReference type="RefSeq" id="XP_011400726.1">
    <property type="nucleotide sequence ID" value="XM_011402424.1"/>
</dbReference>
<dbReference type="Proteomes" id="UP000028924">
    <property type="component" value="Unassembled WGS sequence"/>
</dbReference>
<protein>
    <submittedName>
        <fullName evidence="2">Uncharacterized protein</fullName>
    </submittedName>
</protein>
<proteinExistence type="predicted"/>
<keyword evidence="3" id="KW-1185">Reference proteome</keyword>